<gene>
    <name evidence="1" type="ORF">AACH10_20500</name>
</gene>
<dbReference type="RefSeq" id="WP_341412367.1">
    <property type="nucleotide sequence ID" value="NZ_JBBUTH010000010.1"/>
</dbReference>
<reference evidence="1 2" key="1">
    <citation type="submission" date="2024-04" db="EMBL/GenBank/DDBJ databases">
        <title>Novel species of the genus Ideonella isolated from streams.</title>
        <authorList>
            <person name="Lu H."/>
        </authorList>
    </citation>
    <scope>NUCLEOTIDE SEQUENCE [LARGE SCALE GENOMIC DNA]</scope>
    <source>
        <strain evidence="1 2">DXS22W</strain>
    </source>
</reference>
<keyword evidence="2" id="KW-1185">Reference proteome</keyword>
<proteinExistence type="predicted"/>
<accession>A0ABU9CPZ4</accession>
<organism evidence="1 2">
    <name type="scientific">Pseudaquabacterium inlustre</name>
    <dbReference type="NCBI Taxonomy" id="2984192"/>
    <lineage>
        <taxon>Bacteria</taxon>
        <taxon>Pseudomonadati</taxon>
        <taxon>Pseudomonadota</taxon>
        <taxon>Betaproteobacteria</taxon>
        <taxon>Burkholderiales</taxon>
        <taxon>Sphaerotilaceae</taxon>
        <taxon>Pseudaquabacterium</taxon>
    </lineage>
</organism>
<comment type="caution">
    <text evidence="1">The sequence shown here is derived from an EMBL/GenBank/DDBJ whole genome shotgun (WGS) entry which is preliminary data.</text>
</comment>
<evidence type="ECO:0000313" key="1">
    <source>
        <dbReference type="EMBL" id="MEK8052642.1"/>
    </source>
</evidence>
<dbReference type="EMBL" id="JBBUTH010000010">
    <property type="protein sequence ID" value="MEK8052642.1"/>
    <property type="molecule type" value="Genomic_DNA"/>
</dbReference>
<sequence length="212" mass="22292">MDVNADLDFDTAVLGGGLPPLAEAALAAAGQHRSSDPMRAMALLMKAQDLAPEHPAVLIAFYRHHFYGHRLAAARDVARRALVVGARSLGLPALWREVPRQPLHTQVGLAAADLRTDARTRFYLFTLKGYAYLSLRLNDLAEAGDALAQLRAIDPDDCVGAALLETVRLRALAAAAGEDIDEQPAPAAVFGAAAWARTASVTPAAPAAVASA</sequence>
<dbReference type="Proteomes" id="UP001365405">
    <property type="component" value="Unassembled WGS sequence"/>
</dbReference>
<evidence type="ECO:0008006" key="3">
    <source>
        <dbReference type="Google" id="ProtNLM"/>
    </source>
</evidence>
<name>A0ABU9CPZ4_9BURK</name>
<protein>
    <recommendedName>
        <fullName evidence="3">Tetratricopeptide repeat protein</fullName>
    </recommendedName>
</protein>
<evidence type="ECO:0000313" key="2">
    <source>
        <dbReference type="Proteomes" id="UP001365405"/>
    </source>
</evidence>